<dbReference type="EMBL" id="JBIMZQ010000006">
    <property type="protein sequence ID" value="KAL3670782.1"/>
    <property type="molecule type" value="Genomic_DNA"/>
</dbReference>
<dbReference type="PROSITE" id="PS50011">
    <property type="entry name" value="PROTEIN_KINASE_DOM"/>
    <property type="match status" value="1"/>
</dbReference>
<dbReference type="InterPro" id="IPR011009">
    <property type="entry name" value="Kinase-like_dom_sf"/>
</dbReference>
<protein>
    <recommendedName>
        <fullName evidence="2">Protein kinase domain-containing protein</fullName>
    </recommendedName>
</protein>
<sequence>MASLYGYLDVGRTLLEHGAALEFSDPSGNTPLMMAAAYKQVKMIKLLLEAGADVNAQACNRETALRFATTANAECVRLLLDGGADIDMAGSNNCSPLQRAVTSGLVDVVTLLLSRGANCNSVDDDGDTVLHEAVLHGHSEIVRLLLEHGASVDVANGMGWTPLILASQRGHTDMATLLIEKDASVDVRTGDDRTALTLAAEEGHLEIVRVLIQKGAQVNVPDSDSQTPLMKAAYRGHEEIVRLLIDNDADVGIRNSIGRTAAEIARLNCRYDVSRILTEREAQSSSKGVNKPTQSKPDWFIANREVRKEQQPFSAGSFGKVYRGWWLSTRVVVKTVTVATEKETRTFHREARIWQKARHPNIVPFFGACDEGSTYFFVCEEAKNGKLLDYLYHAREEGRSLVWRKLLDAALGLHFLHERHVVHSDLKCNQILVSKDGVAMLTDFGLSFLATEQSGDEETVGAIRWKAPEVIRKDKPVTPNAQSDVYSLGMCVVEAVTGEVPWGQVPDPVVKFHVTRKKFLPRPKAFKSDAQWELVEKLCAFEPSERMKLLGAIEVIRGFAEEEKFQERLQMIQQEEHEVADFIADEPPNIVKISAMGTLAKVQSVRTLMRRGEGGGTLIAAA</sequence>
<feature type="domain" description="Protein kinase" evidence="2">
    <location>
        <begin position="307"/>
        <end position="560"/>
    </location>
</feature>
<organism evidence="3 4">
    <name type="scientific">Phytophthora oleae</name>
    <dbReference type="NCBI Taxonomy" id="2107226"/>
    <lineage>
        <taxon>Eukaryota</taxon>
        <taxon>Sar</taxon>
        <taxon>Stramenopiles</taxon>
        <taxon>Oomycota</taxon>
        <taxon>Peronosporomycetes</taxon>
        <taxon>Peronosporales</taxon>
        <taxon>Peronosporaceae</taxon>
        <taxon>Phytophthora</taxon>
    </lineage>
</organism>
<keyword evidence="4" id="KW-1185">Reference proteome</keyword>
<dbReference type="SMART" id="SM00248">
    <property type="entry name" value="ANK"/>
    <property type="match status" value="7"/>
</dbReference>
<dbReference type="Gene3D" id="1.25.40.20">
    <property type="entry name" value="Ankyrin repeat-containing domain"/>
    <property type="match status" value="3"/>
</dbReference>
<evidence type="ECO:0000259" key="2">
    <source>
        <dbReference type="PROSITE" id="PS50011"/>
    </source>
</evidence>
<dbReference type="PROSITE" id="PS50297">
    <property type="entry name" value="ANK_REP_REGION"/>
    <property type="match status" value="6"/>
</dbReference>
<dbReference type="InterPro" id="IPR000719">
    <property type="entry name" value="Prot_kinase_dom"/>
</dbReference>
<evidence type="ECO:0000256" key="1">
    <source>
        <dbReference type="PROSITE-ProRule" id="PRU00023"/>
    </source>
</evidence>
<feature type="repeat" description="ANK" evidence="1">
    <location>
        <begin position="191"/>
        <end position="223"/>
    </location>
</feature>
<keyword evidence="1" id="KW-0040">ANK repeat</keyword>
<feature type="repeat" description="ANK" evidence="1">
    <location>
        <begin position="158"/>
        <end position="190"/>
    </location>
</feature>
<feature type="repeat" description="ANK" evidence="1">
    <location>
        <begin position="125"/>
        <end position="157"/>
    </location>
</feature>
<dbReference type="InterPro" id="IPR001245">
    <property type="entry name" value="Ser-Thr/Tyr_kinase_cat_dom"/>
</dbReference>
<dbReference type="SUPFAM" id="SSF56112">
    <property type="entry name" value="Protein kinase-like (PK-like)"/>
    <property type="match status" value="1"/>
</dbReference>
<dbReference type="Pfam" id="PF12796">
    <property type="entry name" value="Ank_2"/>
    <property type="match status" value="2"/>
</dbReference>
<dbReference type="AlphaFoldDB" id="A0ABD3FWL6"/>
<evidence type="ECO:0000313" key="3">
    <source>
        <dbReference type="EMBL" id="KAL3670782.1"/>
    </source>
</evidence>
<dbReference type="PROSITE" id="PS50088">
    <property type="entry name" value="ANK_REPEAT"/>
    <property type="match status" value="6"/>
</dbReference>
<dbReference type="InterPro" id="IPR002110">
    <property type="entry name" value="Ankyrin_rpt"/>
</dbReference>
<dbReference type="Pfam" id="PF00023">
    <property type="entry name" value="Ank"/>
    <property type="match status" value="1"/>
</dbReference>
<dbReference type="Pfam" id="PF07714">
    <property type="entry name" value="PK_Tyr_Ser-Thr"/>
    <property type="match status" value="1"/>
</dbReference>
<feature type="repeat" description="ANK" evidence="1">
    <location>
        <begin position="224"/>
        <end position="256"/>
    </location>
</feature>
<accession>A0ABD3FWL6</accession>
<reference evidence="3 4" key="1">
    <citation type="submission" date="2024-09" db="EMBL/GenBank/DDBJ databases">
        <title>Genome sequencing and assembly of Phytophthora oleae, isolate VK10A, causative agent of rot of olive drupes.</title>
        <authorList>
            <person name="Conti Taguali S."/>
            <person name="Riolo M."/>
            <person name="La Spada F."/>
            <person name="Cacciola S.O."/>
            <person name="Dionisio G."/>
        </authorList>
    </citation>
    <scope>NUCLEOTIDE SEQUENCE [LARGE SCALE GENOMIC DNA]</scope>
    <source>
        <strain evidence="3 4">VK10A</strain>
    </source>
</reference>
<dbReference type="PANTHER" id="PTHR24118:SF99">
    <property type="entry name" value="POTE ANKYRIN DOMAIN FAMILY MEMBER 3C-RELATED"/>
    <property type="match status" value="1"/>
</dbReference>
<dbReference type="InterPro" id="IPR036770">
    <property type="entry name" value="Ankyrin_rpt-contain_sf"/>
</dbReference>
<feature type="repeat" description="ANK" evidence="1">
    <location>
        <begin position="92"/>
        <end position="124"/>
    </location>
</feature>
<feature type="repeat" description="ANK" evidence="1">
    <location>
        <begin position="27"/>
        <end position="59"/>
    </location>
</feature>
<gene>
    <name evidence="3" type="ORF">V7S43_003968</name>
</gene>
<dbReference type="PANTHER" id="PTHR24118">
    <property type="entry name" value="POTE ANKYRIN DOMAIN"/>
    <property type="match status" value="1"/>
</dbReference>
<name>A0ABD3FWL6_9STRA</name>
<dbReference type="PRINTS" id="PR01415">
    <property type="entry name" value="ANKYRIN"/>
</dbReference>
<dbReference type="SUPFAM" id="SSF48403">
    <property type="entry name" value="Ankyrin repeat"/>
    <property type="match status" value="1"/>
</dbReference>
<dbReference type="Pfam" id="PF13637">
    <property type="entry name" value="Ank_4"/>
    <property type="match status" value="1"/>
</dbReference>
<dbReference type="Gene3D" id="1.10.510.10">
    <property type="entry name" value="Transferase(Phosphotransferase) domain 1"/>
    <property type="match status" value="1"/>
</dbReference>
<proteinExistence type="predicted"/>
<dbReference type="Proteomes" id="UP001632037">
    <property type="component" value="Unassembled WGS sequence"/>
</dbReference>
<evidence type="ECO:0000313" key="4">
    <source>
        <dbReference type="Proteomes" id="UP001632037"/>
    </source>
</evidence>
<comment type="caution">
    <text evidence="3">The sequence shown here is derived from an EMBL/GenBank/DDBJ whole genome shotgun (WGS) entry which is preliminary data.</text>
</comment>